<keyword evidence="2" id="KW-0812">Transmembrane</keyword>
<name>D7A9B7_ANCN5</name>
<keyword evidence="3" id="KW-0132">Cell division</keyword>
<dbReference type="PANTHER" id="PTHR47755">
    <property type="entry name" value="CELL DIVISION PROTEIN FTSX"/>
    <property type="match status" value="1"/>
</dbReference>
<dbReference type="GO" id="GO:0016020">
    <property type="term" value="C:membrane"/>
    <property type="evidence" value="ECO:0007669"/>
    <property type="project" value="InterPro"/>
</dbReference>
<gene>
    <name evidence="3" type="ordered locus">Snov_3405</name>
</gene>
<dbReference type="RefSeq" id="WP_013168180.1">
    <property type="nucleotide sequence ID" value="NC_014217.1"/>
</dbReference>
<dbReference type="Proteomes" id="UP000006633">
    <property type="component" value="Chromosome"/>
</dbReference>
<dbReference type="AlphaFoldDB" id="D7A9B7"/>
<organism evidence="3 4">
    <name type="scientific">Ancylobacter novellus (strain ATCC 8093 / DSM 506 / JCM 20403 / CCM 1077 / IAM 12100 / NBRC 12443 / NCIMB 10456)</name>
    <name type="common">Starkeya novella</name>
    <dbReference type="NCBI Taxonomy" id="639283"/>
    <lineage>
        <taxon>Bacteria</taxon>
        <taxon>Pseudomonadati</taxon>
        <taxon>Pseudomonadota</taxon>
        <taxon>Alphaproteobacteria</taxon>
        <taxon>Hyphomicrobiales</taxon>
        <taxon>Xanthobacteraceae</taxon>
        <taxon>Ancylobacter</taxon>
    </lineage>
</organism>
<keyword evidence="2" id="KW-1133">Transmembrane helix</keyword>
<dbReference type="GO" id="GO:0051301">
    <property type="term" value="P:cell division"/>
    <property type="evidence" value="ECO:0007669"/>
    <property type="project" value="UniProtKB-KW"/>
</dbReference>
<dbReference type="PANTHER" id="PTHR47755:SF1">
    <property type="entry name" value="CELL DIVISION PROTEIN FTSX"/>
    <property type="match status" value="1"/>
</dbReference>
<proteinExistence type="predicted"/>
<feature type="transmembrane region" description="Helical" evidence="2">
    <location>
        <begin position="315"/>
        <end position="337"/>
    </location>
</feature>
<dbReference type="EMBL" id="CP002026">
    <property type="protein sequence ID" value="ADH90679.1"/>
    <property type="molecule type" value="Genomic_DNA"/>
</dbReference>
<dbReference type="KEGG" id="sno:Snov_3405"/>
<dbReference type="GO" id="GO:0032153">
    <property type="term" value="C:cell division site"/>
    <property type="evidence" value="ECO:0007669"/>
    <property type="project" value="TreeGrafter"/>
</dbReference>
<evidence type="ECO:0000313" key="4">
    <source>
        <dbReference type="Proteomes" id="UP000006633"/>
    </source>
</evidence>
<evidence type="ECO:0000256" key="2">
    <source>
        <dbReference type="SAM" id="Phobius"/>
    </source>
</evidence>
<evidence type="ECO:0000256" key="1">
    <source>
        <dbReference type="SAM" id="MobiDB-lite"/>
    </source>
</evidence>
<dbReference type="HOGENOM" id="CLU_067538_0_0_5"/>
<sequence length="345" mass="35051">MLAMAAGRLPRLPARTAASPAPERGGRPAANGAGKTAGKPAPRSAAAKSAVLRPIVPGATVTARALIAVIAIMTFLAGITIGAVSAVSNVASEWTSDIARETTIEIKPGDGLDIPAALAKVVAVAKGTPGVTDARALDERETAALLEPWLGSGLDIANLPVPRLVVVSLGPEADAQTLATLRASLAEQVPSASLDDHRQWAERLSSTARTAMAIGLSVLALVAAATVLCVTVATRAAVDAARAVVEVLHFVGARDSFIVGEFQRHFLTVGLKGAAIGGGAAMALFFLGATLPSWVELDRSVDTLVGALSIDARGYGGILGVAVLVALVTTLTSRATVYRTLRGIS</sequence>
<dbReference type="STRING" id="639283.Snov_3405"/>
<feature type="transmembrane region" description="Helical" evidence="2">
    <location>
        <begin position="211"/>
        <end position="233"/>
    </location>
</feature>
<evidence type="ECO:0000313" key="3">
    <source>
        <dbReference type="EMBL" id="ADH90679.1"/>
    </source>
</evidence>
<accession>D7A9B7</accession>
<dbReference type="InterPro" id="IPR004513">
    <property type="entry name" value="FtsX"/>
</dbReference>
<feature type="transmembrane region" description="Helical" evidence="2">
    <location>
        <begin position="274"/>
        <end position="295"/>
    </location>
</feature>
<feature type="transmembrane region" description="Helical" evidence="2">
    <location>
        <begin position="65"/>
        <end position="87"/>
    </location>
</feature>
<reference evidence="3 4" key="1">
    <citation type="journal article" date="2012" name="Stand. Genomic Sci.">
        <title>Complete genome sequence of the facultatively chemolithoautotrophic and methylotrophic alpha Proteobacterium Starkeya novella type strain (ATCC 8093(T)).</title>
        <authorList>
            <person name="Kappler U."/>
            <person name="Davenport K."/>
            <person name="Beatson S."/>
            <person name="Lucas S."/>
            <person name="Lapidus A."/>
            <person name="Copeland A."/>
            <person name="Berry K.W."/>
            <person name="Glavina Del Rio T."/>
            <person name="Hammon N."/>
            <person name="Dalin E."/>
            <person name="Tice H."/>
            <person name="Pitluck S."/>
            <person name="Richardson P."/>
            <person name="Bruce D."/>
            <person name="Goodwin L.A."/>
            <person name="Han C."/>
            <person name="Tapia R."/>
            <person name="Detter J.C."/>
            <person name="Chang Y.J."/>
            <person name="Jeffries C.D."/>
            <person name="Land M."/>
            <person name="Hauser L."/>
            <person name="Kyrpides N.C."/>
            <person name="Goker M."/>
            <person name="Ivanova N."/>
            <person name="Klenk H.P."/>
            <person name="Woyke T."/>
        </authorList>
    </citation>
    <scope>NUCLEOTIDE SEQUENCE [LARGE SCALE GENOMIC DNA]</scope>
    <source>
        <strain evidence="4">ATCC 8093 / DSM 506 / JCM 20403 / CCM 1077 / IAM 12100 / NBRC 12443 / NCIMB 10456</strain>
    </source>
</reference>
<feature type="region of interest" description="Disordered" evidence="1">
    <location>
        <begin position="1"/>
        <end position="42"/>
    </location>
</feature>
<protein>
    <submittedName>
        <fullName evidence="3">Cell division protein</fullName>
    </submittedName>
</protein>
<keyword evidence="4" id="KW-1185">Reference proteome</keyword>
<dbReference type="eggNOG" id="COG2177">
    <property type="taxonomic scope" value="Bacteria"/>
</dbReference>
<keyword evidence="2" id="KW-0472">Membrane</keyword>
<keyword evidence="3" id="KW-0131">Cell cycle</keyword>